<proteinExistence type="predicted"/>
<reference evidence="5 6" key="1">
    <citation type="journal article" date="2015" name="Stand. Genomic Sci.">
        <title>Genomic Encyclopedia of Bacterial and Archaeal Type Strains, Phase III: the genomes of soil and plant-associated and newly described type strains.</title>
        <authorList>
            <person name="Whitman W.B."/>
            <person name="Woyke T."/>
            <person name="Klenk H.P."/>
            <person name="Zhou Y."/>
            <person name="Lilburn T.G."/>
            <person name="Beck B.J."/>
            <person name="De Vos P."/>
            <person name="Vandamme P."/>
            <person name="Eisen J.A."/>
            <person name="Garrity G."/>
            <person name="Hugenholtz P."/>
            <person name="Kyrpides N.C."/>
        </authorList>
    </citation>
    <scope>NUCLEOTIDE SEQUENCE [LARGE SCALE GENOMIC DNA]</scope>
    <source>
        <strain evidence="5 6">VKM Ac-2540</strain>
    </source>
</reference>
<dbReference type="Gene3D" id="1.10.10.10">
    <property type="entry name" value="Winged helix-like DNA-binding domain superfamily/Winged helix DNA-binding domain"/>
    <property type="match status" value="1"/>
</dbReference>
<feature type="domain" description="HTH luxR-type" evidence="4">
    <location>
        <begin position="311"/>
        <end position="377"/>
    </location>
</feature>
<keyword evidence="2 5" id="KW-0238">DNA-binding</keyword>
<organism evidence="5 6">
    <name type="scientific">Kribbella rubisoli</name>
    <dbReference type="NCBI Taxonomy" id="3075929"/>
    <lineage>
        <taxon>Bacteria</taxon>
        <taxon>Bacillati</taxon>
        <taxon>Actinomycetota</taxon>
        <taxon>Actinomycetes</taxon>
        <taxon>Propionibacteriales</taxon>
        <taxon>Kribbellaceae</taxon>
        <taxon>Kribbella</taxon>
    </lineage>
</organism>
<name>A0A4Q7WK94_9ACTN</name>
<dbReference type="PANTHER" id="PTHR44688">
    <property type="entry name" value="DNA-BINDING TRANSCRIPTIONAL ACTIVATOR DEVR_DOSR"/>
    <property type="match status" value="1"/>
</dbReference>
<evidence type="ECO:0000259" key="4">
    <source>
        <dbReference type="PROSITE" id="PS50043"/>
    </source>
</evidence>
<protein>
    <submittedName>
        <fullName evidence="5">DNA-binding NarL/FixJ family response regulator</fullName>
    </submittedName>
</protein>
<evidence type="ECO:0000313" key="6">
    <source>
        <dbReference type="Proteomes" id="UP000292027"/>
    </source>
</evidence>
<dbReference type="PANTHER" id="PTHR44688:SF16">
    <property type="entry name" value="DNA-BINDING TRANSCRIPTIONAL ACTIVATOR DEVR_DOSR"/>
    <property type="match status" value="1"/>
</dbReference>
<dbReference type="GO" id="GO:0003677">
    <property type="term" value="F:DNA binding"/>
    <property type="evidence" value="ECO:0007669"/>
    <property type="project" value="UniProtKB-KW"/>
</dbReference>
<dbReference type="Pfam" id="PF00196">
    <property type="entry name" value="GerE"/>
    <property type="match status" value="1"/>
</dbReference>
<dbReference type="InterPro" id="IPR000792">
    <property type="entry name" value="Tscrpt_reg_LuxR_C"/>
</dbReference>
<dbReference type="EMBL" id="SHKR01000016">
    <property type="protein sequence ID" value="RZU10168.1"/>
    <property type="molecule type" value="Genomic_DNA"/>
</dbReference>
<accession>A0A4Q7WK94</accession>
<keyword evidence="1" id="KW-0805">Transcription regulation</keyword>
<keyword evidence="3" id="KW-0804">Transcription</keyword>
<sequence>MAAIPRFWGCRRTWAAPYSADVTGTLAPRIRDEIHRLGGGGMTWVDFGAAVADVLATAIPFHAWCCHTVDPGTILFTGSVNRNVGCSGSWLAHHEYVIEDVNKWSFLARSGRIAGATSIDTHGELSRSIRHRSQENHGFGDELRVSLVADGIYWGAAAFLRRADEPWFTEGEVRTLAMLAPVIATGLRRAMLARPISPYVGGPVDHGPGVVVFDEHGEPESISGAAERWIGELVEEPPPSSPSESKTVQAIAARARAITPGTDPLELAARARVRTRSGAWLLLYGTRLSGGTGDRTAVIIHPATPQDVAPVIALSYGLTDRECQVAVQCVQGRVTKEIARALTMSPYTVQDHLKSIFDKTGVRSRGELVGQIFLDHYATHWEAPAGPTPGLLVRSISPDEP</sequence>
<dbReference type="PRINTS" id="PR00038">
    <property type="entry name" value="HTHLUXR"/>
</dbReference>
<dbReference type="CDD" id="cd06170">
    <property type="entry name" value="LuxR_C_like"/>
    <property type="match status" value="1"/>
</dbReference>
<dbReference type="Proteomes" id="UP000292027">
    <property type="component" value="Unassembled WGS sequence"/>
</dbReference>
<gene>
    <name evidence="5" type="ORF">EV645_6630</name>
</gene>
<dbReference type="SMART" id="SM00421">
    <property type="entry name" value="HTH_LUXR"/>
    <property type="match status" value="1"/>
</dbReference>
<evidence type="ECO:0000256" key="1">
    <source>
        <dbReference type="ARBA" id="ARBA00023015"/>
    </source>
</evidence>
<dbReference type="InterPro" id="IPR036388">
    <property type="entry name" value="WH-like_DNA-bd_sf"/>
</dbReference>
<dbReference type="AlphaFoldDB" id="A0A4Q7WK94"/>
<dbReference type="GO" id="GO:0006355">
    <property type="term" value="P:regulation of DNA-templated transcription"/>
    <property type="evidence" value="ECO:0007669"/>
    <property type="project" value="InterPro"/>
</dbReference>
<evidence type="ECO:0000313" key="5">
    <source>
        <dbReference type="EMBL" id="RZU10168.1"/>
    </source>
</evidence>
<dbReference type="PROSITE" id="PS50043">
    <property type="entry name" value="HTH_LUXR_2"/>
    <property type="match status" value="1"/>
</dbReference>
<evidence type="ECO:0000256" key="2">
    <source>
        <dbReference type="ARBA" id="ARBA00023125"/>
    </source>
</evidence>
<dbReference type="SUPFAM" id="SSF55781">
    <property type="entry name" value="GAF domain-like"/>
    <property type="match status" value="1"/>
</dbReference>
<dbReference type="SUPFAM" id="SSF46894">
    <property type="entry name" value="C-terminal effector domain of the bipartite response regulators"/>
    <property type="match status" value="1"/>
</dbReference>
<evidence type="ECO:0000256" key="3">
    <source>
        <dbReference type="ARBA" id="ARBA00023163"/>
    </source>
</evidence>
<dbReference type="InterPro" id="IPR016032">
    <property type="entry name" value="Sig_transdc_resp-reg_C-effctor"/>
</dbReference>
<dbReference type="PROSITE" id="PS00622">
    <property type="entry name" value="HTH_LUXR_1"/>
    <property type="match status" value="1"/>
</dbReference>
<comment type="caution">
    <text evidence="5">The sequence shown here is derived from an EMBL/GenBank/DDBJ whole genome shotgun (WGS) entry which is preliminary data.</text>
</comment>
<keyword evidence="6" id="KW-1185">Reference proteome</keyword>